<evidence type="ECO:0000259" key="7">
    <source>
        <dbReference type="SMART" id="SM00563"/>
    </source>
</evidence>
<gene>
    <name evidence="8" type="ORF">POL25_09225</name>
</gene>
<comment type="subcellular location">
    <subcellularLocation>
        <location evidence="1">Endomembrane system</location>
        <topology evidence="1">Peripheral membrane protein</topology>
    </subcellularLocation>
</comment>
<dbReference type="GO" id="GO:0016746">
    <property type="term" value="F:acyltransferase activity"/>
    <property type="evidence" value="ECO:0007669"/>
    <property type="project" value="UniProtKB-KW"/>
</dbReference>
<comment type="catalytic activity">
    <reaction evidence="5">
        <text>sn-glycerol 3-phosphate + an acyl-CoA = a 1-acyl-sn-glycero-3-phosphate + CoA</text>
        <dbReference type="Rhea" id="RHEA:15325"/>
        <dbReference type="ChEBI" id="CHEBI:57287"/>
        <dbReference type="ChEBI" id="CHEBI:57597"/>
        <dbReference type="ChEBI" id="CHEBI:57970"/>
        <dbReference type="ChEBI" id="CHEBI:58342"/>
        <dbReference type="EC" id="2.3.1.15"/>
    </reaction>
</comment>
<comment type="caution">
    <text evidence="8">The sequence shown here is derived from an EMBL/GenBank/DDBJ whole genome shotgun (WGS) entry which is preliminary data.</text>
</comment>
<keyword evidence="8" id="KW-0808">Transferase</keyword>
<dbReference type="SUPFAM" id="SSF69593">
    <property type="entry name" value="Glycerol-3-phosphate (1)-acyltransferase"/>
    <property type="match status" value="1"/>
</dbReference>
<dbReference type="SMART" id="SM00563">
    <property type="entry name" value="PlsC"/>
    <property type="match status" value="1"/>
</dbReference>
<accession>A0ABT5DTV2</accession>
<reference evidence="8 9" key="1">
    <citation type="submission" date="2022-11" db="EMBL/GenBank/DDBJ databases">
        <title>Minimal conservation of predation-associated metabolite biosynthetic gene clusters underscores biosynthetic potential of Myxococcota including descriptions for ten novel species: Archangium lansinium sp. nov., Myxococcus landrumus sp. nov., Nannocystis bai.</title>
        <authorList>
            <person name="Ahearne A."/>
            <person name="Stevens C."/>
            <person name="Dowd S."/>
        </authorList>
    </citation>
    <scope>NUCLEOTIDE SEQUENCE [LARGE SCALE GENOMIC DNA]</scope>
    <source>
        <strain evidence="8 9">BB15-2</strain>
    </source>
</reference>
<sequence>MRSIVHRLLSRPLRLPAMFGPKPQPGDPQIFRFNSEREEIITEVVRRTEEHFAADPKRLLYALNEAGHAEIRRLAGQGDAEADLALGSWRRLVKRLGKMSHEERSDSLRSISRVMVEDIAGNFDPRVYNLSARLIPGVLTAVMNPMGLPTQLLAGGFSQLDALISAEGPIDKLRRLAQIGTLVLVPTHSSNLDSVALGYVLLRANLPPVVYGAGRNLFSNPLISFFMHNLGAYRVDRRVSAAVYKEALKTYSCLMVERGYHSLFFPGGTRSRSGTIERRLKLGLAGTAVEAFSRNQTNGLHRPVFFVPATLNYALVLEAETLIEDHLKGAGQARYIIDDDEFSRIDRIYAFMTKLVTLRSALVVRFGDAMDPFCNPVDDEGRSIAPSGQPVDPGSYVRRRGVPSVDPARDAGYTRELGDAIARVYQRETVIIWTQLVAHVLYRYLVWSTPELDLFSRQRRRGEVAMPREQLVREVADARDRLLQAEAEGRVHVGPVLRSQSPERIVSEALSAWRDYHTKVVATEVGDDVLIEDPNLLLFYQNRLLPWAEELATEETLAAARSIVNQGGKA</sequence>
<evidence type="ECO:0000256" key="5">
    <source>
        <dbReference type="ARBA" id="ARBA00048427"/>
    </source>
</evidence>
<dbReference type="EC" id="2.3.1.15" evidence="3"/>
<comment type="pathway">
    <text evidence="2">Phospholipid metabolism; CDP-diacylglycerol biosynthesis; CDP-diacylglycerol from sn-glycerol 3-phosphate: step 1/3.</text>
</comment>
<keyword evidence="8" id="KW-0012">Acyltransferase</keyword>
<dbReference type="RefSeq" id="WP_272085558.1">
    <property type="nucleotide sequence ID" value="NZ_JAQNDL010000001.1"/>
</dbReference>
<keyword evidence="9" id="KW-1185">Reference proteome</keyword>
<dbReference type="InterPro" id="IPR022284">
    <property type="entry name" value="GPAT/DHAPAT"/>
</dbReference>
<proteinExistence type="predicted"/>
<evidence type="ECO:0000313" key="9">
    <source>
        <dbReference type="Proteomes" id="UP001221686"/>
    </source>
</evidence>
<evidence type="ECO:0000313" key="8">
    <source>
        <dbReference type="EMBL" id="MDC0717072.1"/>
    </source>
</evidence>
<evidence type="ECO:0000256" key="6">
    <source>
        <dbReference type="SAM" id="MobiDB-lite"/>
    </source>
</evidence>
<feature type="region of interest" description="Disordered" evidence="6">
    <location>
        <begin position="380"/>
        <end position="400"/>
    </location>
</feature>
<protein>
    <recommendedName>
        <fullName evidence="4">Glycerol-3-phosphate acyltransferase</fullName>
        <ecNumber evidence="3">2.3.1.15</ecNumber>
    </recommendedName>
</protein>
<evidence type="ECO:0000256" key="1">
    <source>
        <dbReference type="ARBA" id="ARBA00004184"/>
    </source>
</evidence>
<dbReference type="PANTHER" id="PTHR12563">
    <property type="entry name" value="GLYCEROL-3-PHOSPHATE ACYLTRANSFERASE"/>
    <property type="match status" value="1"/>
</dbReference>
<name>A0ABT5DTV2_9BACT</name>
<organism evidence="8 9">
    <name type="scientific">Nannocystis bainbridge</name>
    <dbReference type="NCBI Taxonomy" id="2995303"/>
    <lineage>
        <taxon>Bacteria</taxon>
        <taxon>Pseudomonadati</taxon>
        <taxon>Myxococcota</taxon>
        <taxon>Polyangia</taxon>
        <taxon>Nannocystales</taxon>
        <taxon>Nannocystaceae</taxon>
        <taxon>Nannocystis</taxon>
    </lineage>
</organism>
<dbReference type="Pfam" id="PF01553">
    <property type="entry name" value="Acyltransferase"/>
    <property type="match status" value="1"/>
</dbReference>
<evidence type="ECO:0000256" key="3">
    <source>
        <dbReference type="ARBA" id="ARBA00013113"/>
    </source>
</evidence>
<feature type="domain" description="Phospholipid/glycerol acyltransferase" evidence="7">
    <location>
        <begin position="182"/>
        <end position="314"/>
    </location>
</feature>
<dbReference type="Proteomes" id="UP001221686">
    <property type="component" value="Unassembled WGS sequence"/>
</dbReference>
<dbReference type="InterPro" id="IPR002123">
    <property type="entry name" value="Plipid/glycerol_acylTrfase"/>
</dbReference>
<evidence type="ECO:0000256" key="4">
    <source>
        <dbReference type="ARBA" id="ARBA00013432"/>
    </source>
</evidence>
<dbReference type="EMBL" id="JAQNDL010000001">
    <property type="protein sequence ID" value="MDC0717072.1"/>
    <property type="molecule type" value="Genomic_DNA"/>
</dbReference>
<dbReference type="PANTHER" id="PTHR12563:SF17">
    <property type="entry name" value="DIHYDROXYACETONE PHOSPHATE ACYLTRANSFERASE"/>
    <property type="match status" value="1"/>
</dbReference>
<evidence type="ECO:0000256" key="2">
    <source>
        <dbReference type="ARBA" id="ARBA00004765"/>
    </source>
</evidence>